<dbReference type="InterPro" id="IPR001173">
    <property type="entry name" value="Glyco_trans_2-like"/>
</dbReference>
<sequence length="328" mass="37666">MEIKNDPLISVIVPVYKVELYLADTMEPLLKQTYSNIEVILVDDGSPDRCGGMCDEYAARDKRIRVIHKSNGGLSSARNAGLNVCTGDYIVCIDSDDVPSVDYIEYLLNLALRFGADIAVCGVKDFEDGEECRFQRETSEIGTLLTRDEALKRFLYMDNFRTGVIGKLLKRELYDGIVYPEGKLYEDVFTMYQTMLRTEKVAYSPSVKFGYRQRSTAQSKQAFTPREMDCIEQVGFVYNDIQQNLPHLINAAANRFLSANFHIFYMIPIGQYSEYLNECWKNVRRLRRTVLFDREGRKKARVAALLSLTGKKVTHRLGHRLLKRQKTL</sequence>
<protein>
    <recommendedName>
        <fullName evidence="3">Glycosyltransferase 2-like domain-containing protein</fullName>
    </recommendedName>
</protein>
<evidence type="ECO:0000256" key="2">
    <source>
        <dbReference type="ARBA" id="ARBA00022679"/>
    </source>
</evidence>
<comment type="caution">
    <text evidence="4">The sequence shown here is derived from an EMBL/GenBank/DDBJ whole genome shotgun (WGS) entry which is preliminary data.</text>
</comment>
<dbReference type="CDD" id="cd00761">
    <property type="entry name" value="Glyco_tranf_GTA_type"/>
    <property type="match status" value="1"/>
</dbReference>
<proteinExistence type="predicted"/>
<gene>
    <name evidence="4" type="ORF">AT727_02650</name>
</gene>
<dbReference type="EMBL" id="LOCK01000001">
    <property type="protein sequence ID" value="KTE93873.1"/>
    <property type="molecule type" value="Genomic_DNA"/>
</dbReference>
<reference evidence="4 5" key="1">
    <citation type="submission" date="2015-12" db="EMBL/GenBank/DDBJ databases">
        <title>Draft Genome Sequence of Desulfitobacterium hafniense Strain DH, a Sulfate-reducing Bacterium Isolated from Paddy Soils.</title>
        <authorList>
            <person name="Bao P."/>
            <person name="Zhang X."/>
            <person name="Li G."/>
        </authorList>
    </citation>
    <scope>NUCLEOTIDE SEQUENCE [LARGE SCALE GENOMIC DNA]</scope>
    <source>
        <strain evidence="4 5">DH</strain>
    </source>
</reference>
<feature type="domain" description="Glycosyltransferase 2-like" evidence="3">
    <location>
        <begin position="10"/>
        <end position="139"/>
    </location>
</feature>
<dbReference type="PANTHER" id="PTHR22916:SF51">
    <property type="entry name" value="GLYCOSYLTRANSFERASE EPSH-RELATED"/>
    <property type="match status" value="1"/>
</dbReference>
<dbReference type="AlphaFoldDB" id="A0A0W1JQ63"/>
<dbReference type="Proteomes" id="UP000054623">
    <property type="component" value="Unassembled WGS sequence"/>
</dbReference>
<accession>A0A0W1JQ63</accession>
<keyword evidence="2" id="KW-0808">Transferase</keyword>
<dbReference type="RefSeq" id="WP_058490686.1">
    <property type="nucleotide sequence ID" value="NZ_LOCK01000001.1"/>
</dbReference>
<dbReference type="SUPFAM" id="SSF53448">
    <property type="entry name" value="Nucleotide-diphospho-sugar transferases"/>
    <property type="match status" value="1"/>
</dbReference>
<dbReference type="Gene3D" id="3.90.550.10">
    <property type="entry name" value="Spore Coat Polysaccharide Biosynthesis Protein SpsA, Chain A"/>
    <property type="match status" value="1"/>
</dbReference>
<keyword evidence="1" id="KW-0328">Glycosyltransferase</keyword>
<evidence type="ECO:0000313" key="4">
    <source>
        <dbReference type="EMBL" id="KTE93873.1"/>
    </source>
</evidence>
<dbReference type="Pfam" id="PF00535">
    <property type="entry name" value="Glycos_transf_2"/>
    <property type="match status" value="1"/>
</dbReference>
<name>A0A0W1JQ63_DESHA</name>
<dbReference type="OrthoDB" id="1640114at2"/>
<dbReference type="PANTHER" id="PTHR22916">
    <property type="entry name" value="GLYCOSYLTRANSFERASE"/>
    <property type="match status" value="1"/>
</dbReference>
<organism evidence="4 5">
    <name type="scientific">Desulfitobacterium hafniense</name>
    <name type="common">Desulfitobacterium frappieri</name>
    <dbReference type="NCBI Taxonomy" id="49338"/>
    <lineage>
        <taxon>Bacteria</taxon>
        <taxon>Bacillati</taxon>
        <taxon>Bacillota</taxon>
        <taxon>Clostridia</taxon>
        <taxon>Eubacteriales</taxon>
        <taxon>Desulfitobacteriaceae</taxon>
        <taxon>Desulfitobacterium</taxon>
    </lineage>
</organism>
<evidence type="ECO:0000313" key="5">
    <source>
        <dbReference type="Proteomes" id="UP000054623"/>
    </source>
</evidence>
<evidence type="ECO:0000259" key="3">
    <source>
        <dbReference type="Pfam" id="PF00535"/>
    </source>
</evidence>
<dbReference type="GO" id="GO:0016757">
    <property type="term" value="F:glycosyltransferase activity"/>
    <property type="evidence" value="ECO:0007669"/>
    <property type="project" value="UniProtKB-KW"/>
</dbReference>
<dbReference type="InterPro" id="IPR029044">
    <property type="entry name" value="Nucleotide-diphossugar_trans"/>
</dbReference>
<evidence type="ECO:0000256" key="1">
    <source>
        <dbReference type="ARBA" id="ARBA00022676"/>
    </source>
</evidence>